<protein>
    <submittedName>
        <fullName evidence="6">GHMP kinase</fullName>
    </submittedName>
</protein>
<dbReference type="InterPro" id="IPR012363">
    <property type="entry name" value="PduX"/>
</dbReference>
<keyword evidence="2" id="KW-0547">Nucleotide-binding</keyword>
<dbReference type="AlphaFoldDB" id="A0A927WQL9"/>
<accession>A0A927WQL9</accession>
<proteinExistence type="predicted"/>
<keyword evidence="3 6" id="KW-0418">Kinase</keyword>
<gene>
    <name evidence="6" type="ORF">E7201_03180</name>
</gene>
<dbReference type="SUPFAM" id="SSF54211">
    <property type="entry name" value="Ribosomal protein S5 domain 2-like"/>
    <property type="match status" value="1"/>
</dbReference>
<keyword evidence="1" id="KW-0808">Transferase</keyword>
<reference evidence="6" key="1">
    <citation type="submission" date="2019-04" db="EMBL/GenBank/DDBJ databases">
        <title>Evolution of Biomass-Degrading Anaerobic Consortia Revealed by Metagenomics.</title>
        <authorList>
            <person name="Peng X."/>
        </authorList>
    </citation>
    <scope>NUCLEOTIDE SEQUENCE</scope>
    <source>
        <strain evidence="6">SIG240</strain>
    </source>
</reference>
<feature type="domain" description="GHMP kinase N-terminal" evidence="5">
    <location>
        <begin position="55"/>
        <end position="120"/>
    </location>
</feature>
<evidence type="ECO:0000256" key="4">
    <source>
        <dbReference type="ARBA" id="ARBA00022840"/>
    </source>
</evidence>
<evidence type="ECO:0000256" key="3">
    <source>
        <dbReference type="ARBA" id="ARBA00022777"/>
    </source>
</evidence>
<dbReference type="Pfam" id="PF00288">
    <property type="entry name" value="GHMP_kinases_N"/>
    <property type="match status" value="1"/>
</dbReference>
<evidence type="ECO:0000259" key="5">
    <source>
        <dbReference type="Pfam" id="PF00288"/>
    </source>
</evidence>
<dbReference type="PANTHER" id="PTHR43527">
    <property type="entry name" value="4-DIPHOSPHOCYTIDYL-2-C-METHYL-D-ERYTHRITOL KINASE, CHLOROPLASTIC"/>
    <property type="match status" value="1"/>
</dbReference>
<dbReference type="InterPro" id="IPR006204">
    <property type="entry name" value="GHMP_kinase_N_dom"/>
</dbReference>
<dbReference type="Gene3D" id="3.30.230.10">
    <property type="match status" value="1"/>
</dbReference>
<dbReference type="EMBL" id="SVBY01000013">
    <property type="protein sequence ID" value="MBE6092172.1"/>
    <property type="molecule type" value="Genomic_DNA"/>
</dbReference>
<evidence type="ECO:0000313" key="7">
    <source>
        <dbReference type="Proteomes" id="UP000761380"/>
    </source>
</evidence>
<evidence type="ECO:0000313" key="6">
    <source>
        <dbReference type="EMBL" id="MBE6092172.1"/>
    </source>
</evidence>
<evidence type="ECO:0000256" key="1">
    <source>
        <dbReference type="ARBA" id="ARBA00022679"/>
    </source>
</evidence>
<dbReference type="InterPro" id="IPR020568">
    <property type="entry name" value="Ribosomal_Su5_D2-typ_SF"/>
</dbReference>
<organism evidence="6 7">
    <name type="scientific">Selenomonas ruminantium</name>
    <dbReference type="NCBI Taxonomy" id="971"/>
    <lineage>
        <taxon>Bacteria</taxon>
        <taxon>Bacillati</taxon>
        <taxon>Bacillota</taxon>
        <taxon>Negativicutes</taxon>
        <taxon>Selenomonadales</taxon>
        <taxon>Selenomonadaceae</taxon>
        <taxon>Selenomonas</taxon>
    </lineage>
</organism>
<dbReference type="GO" id="GO:0016301">
    <property type="term" value="F:kinase activity"/>
    <property type="evidence" value="ECO:0007669"/>
    <property type="project" value="UniProtKB-KW"/>
</dbReference>
<dbReference type="PIRSF" id="PIRSF033887">
    <property type="entry name" value="PduX"/>
    <property type="match status" value="1"/>
</dbReference>
<name>A0A927WQL9_SELRU</name>
<dbReference type="GO" id="GO:0005524">
    <property type="term" value="F:ATP binding"/>
    <property type="evidence" value="ECO:0007669"/>
    <property type="project" value="UniProtKB-KW"/>
</dbReference>
<keyword evidence="4" id="KW-0067">ATP-binding</keyword>
<comment type="caution">
    <text evidence="6">The sequence shown here is derived from an EMBL/GenBank/DDBJ whole genome shotgun (WGS) entry which is preliminary data.</text>
</comment>
<evidence type="ECO:0000256" key="2">
    <source>
        <dbReference type="ARBA" id="ARBA00022741"/>
    </source>
</evidence>
<sequence>MEIVVRVPGSCGELVQGFAGGEPFLGTCPIDRYTTVQVSDRFSGLEGLGEKSQQALRLALARLGRSSFPYGMRLTSELPRGKGMASSSADIAAVVVAVMEAFEESWTPELIMDIAVQIEPTDGVFCPGIVLMNQVNGKIYAHFSQVPVLRGAVFDVGGMVDTCAFHQQENVTEDMSGMCNAFRQVMESGQAERIAQIATKSALANQRLLYKEELAQIWQLGQSAGAWGVNVAHSGTVLGLWWSADQDAAELHACAERIARTAGVDYLGLVSLCSGGVEVRRR</sequence>
<dbReference type="PANTHER" id="PTHR43527:SF1">
    <property type="entry name" value="L-THREONINE KINASE"/>
    <property type="match status" value="1"/>
</dbReference>
<dbReference type="Proteomes" id="UP000761380">
    <property type="component" value="Unassembled WGS sequence"/>
</dbReference>
<dbReference type="InterPro" id="IPR014721">
    <property type="entry name" value="Ribsml_uS5_D2-typ_fold_subgr"/>
</dbReference>